<protein>
    <submittedName>
        <fullName evidence="1">Uncharacterized protein</fullName>
    </submittedName>
</protein>
<evidence type="ECO:0000313" key="2">
    <source>
        <dbReference type="Proteomes" id="UP000053750"/>
    </source>
</evidence>
<name>A0A9W5W695_9BACL</name>
<sequence length="82" mass="9455">MEHGCINRINLKALLLMTDGLYAPKRAEEPMFDPVEVTARVAQMGLECYVEWLVETEEGDPDCRLYPRVKKSDDKTAIWIQL</sequence>
<organism evidence="1 2">
    <name type="scientific">Paenibacillus darwinianus</name>
    <dbReference type="NCBI Taxonomy" id="1380763"/>
    <lineage>
        <taxon>Bacteria</taxon>
        <taxon>Bacillati</taxon>
        <taxon>Bacillota</taxon>
        <taxon>Bacilli</taxon>
        <taxon>Bacillales</taxon>
        <taxon>Paenibacillaceae</taxon>
        <taxon>Paenibacillus</taxon>
    </lineage>
</organism>
<reference evidence="1 2" key="1">
    <citation type="submission" date="2014-02" db="EMBL/GenBank/DDBJ databases">
        <title>Genome sequence of Paenibacillus darwinianus reveals adaptive mechanisms for survival in Antarctic soils.</title>
        <authorList>
            <person name="Dsouza M."/>
            <person name="Taylor M.W."/>
            <person name="Turner S.J."/>
            <person name="Aislabie J."/>
        </authorList>
    </citation>
    <scope>NUCLEOTIDE SEQUENCE [LARGE SCALE GENOMIC DNA]</scope>
    <source>
        <strain evidence="1 2">CE1</strain>
    </source>
</reference>
<dbReference type="AlphaFoldDB" id="A0A9W5W695"/>
<gene>
    <name evidence="1" type="ORF">BG53_07195</name>
</gene>
<dbReference type="Proteomes" id="UP000053750">
    <property type="component" value="Unassembled WGS sequence"/>
</dbReference>
<dbReference type="EMBL" id="JFHU01000204">
    <property type="protein sequence ID" value="EXX86005.1"/>
    <property type="molecule type" value="Genomic_DNA"/>
</dbReference>
<accession>A0A9W5W695</accession>
<proteinExistence type="predicted"/>
<keyword evidence="2" id="KW-1185">Reference proteome</keyword>
<evidence type="ECO:0000313" key="1">
    <source>
        <dbReference type="EMBL" id="EXX86005.1"/>
    </source>
</evidence>
<comment type="caution">
    <text evidence="1">The sequence shown here is derived from an EMBL/GenBank/DDBJ whole genome shotgun (WGS) entry which is preliminary data.</text>
</comment>